<feature type="domain" description="HTH marR-type" evidence="1">
    <location>
        <begin position="46"/>
        <end position="92"/>
    </location>
</feature>
<organism evidence="2 3">
    <name type="scientific">Nocardia jinanensis</name>
    <dbReference type="NCBI Taxonomy" id="382504"/>
    <lineage>
        <taxon>Bacteria</taxon>
        <taxon>Bacillati</taxon>
        <taxon>Actinomycetota</taxon>
        <taxon>Actinomycetes</taxon>
        <taxon>Mycobacteriales</taxon>
        <taxon>Nocardiaceae</taxon>
        <taxon>Nocardia</taxon>
    </lineage>
</organism>
<dbReference type="AlphaFoldDB" id="A0A917R7J8"/>
<evidence type="ECO:0000313" key="3">
    <source>
        <dbReference type="Proteomes" id="UP000638263"/>
    </source>
</evidence>
<dbReference type="SUPFAM" id="SSF46785">
    <property type="entry name" value="Winged helix' DNA-binding domain"/>
    <property type="match status" value="1"/>
</dbReference>
<accession>A0A917R7J8</accession>
<dbReference type="InterPro" id="IPR036388">
    <property type="entry name" value="WH-like_DNA-bd_sf"/>
</dbReference>
<keyword evidence="3" id="KW-1185">Reference proteome</keyword>
<protein>
    <recommendedName>
        <fullName evidence="1">HTH marR-type domain-containing protein</fullName>
    </recommendedName>
</protein>
<dbReference type="EMBL" id="BMMH01000001">
    <property type="protein sequence ID" value="GGK93301.1"/>
    <property type="molecule type" value="Genomic_DNA"/>
</dbReference>
<sequence length="164" mass="17075">MPGVNGVELFLLGRTLMKIGEEAMPTEGLPGYSTSVRSVLIVASDIVENPGSAVGEIASRTSLPQSQVSGCVARLREAGAIVSEPDPADRRRVLIRQAPEASDRVDIVRSTTIDTALAAALGADDPDDVAGVVTALETLAQRLTPGTLSRLRSGSGRSRSPARD</sequence>
<dbReference type="InterPro" id="IPR000835">
    <property type="entry name" value="HTH_MarR-typ"/>
</dbReference>
<dbReference type="InterPro" id="IPR036390">
    <property type="entry name" value="WH_DNA-bd_sf"/>
</dbReference>
<reference evidence="2" key="2">
    <citation type="submission" date="2020-09" db="EMBL/GenBank/DDBJ databases">
        <authorList>
            <person name="Sun Q."/>
            <person name="Zhou Y."/>
        </authorList>
    </citation>
    <scope>NUCLEOTIDE SEQUENCE</scope>
    <source>
        <strain evidence="2">CGMCC 4.3508</strain>
    </source>
</reference>
<gene>
    <name evidence="2" type="ORF">GCM10011588_04830</name>
</gene>
<dbReference type="Gene3D" id="1.10.10.10">
    <property type="entry name" value="Winged helix-like DNA-binding domain superfamily/Winged helix DNA-binding domain"/>
    <property type="match status" value="1"/>
</dbReference>
<dbReference type="Proteomes" id="UP000638263">
    <property type="component" value="Unassembled WGS sequence"/>
</dbReference>
<evidence type="ECO:0000259" key="1">
    <source>
        <dbReference type="Pfam" id="PF12802"/>
    </source>
</evidence>
<dbReference type="GO" id="GO:0003700">
    <property type="term" value="F:DNA-binding transcription factor activity"/>
    <property type="evidence" value="ECO:0007669"/>
    <property type="project" value="InterPro"/>
</dbReference>
<comment type="caution">
    <text evidence="2">The sequence shown here is derived from an EMBL/GenBank/DDBJ whole genome shotgun (WGS) entry which is preliminary data.</text>
</comment>
<evidence type="ECO:0000313" key="2">
    <source>
        <dbReference type="EMBL" id="GGK93301.1"/>
    </source>
</evidence>
<dbReference type="Pfam" id="PF12802">
    <property type="entry name" value="MarR_2"/>
    <property type="match status" value="1"/>
</dbReference>
<reference evidence="2" key="1">
    <citation type="journal article" date="2014" name="Int. J. Syst. Evol. Microbiol.">
        <title>Complete genome sequence of Corynebacterium casei LMG S-19264T (=DSM 44701T), isolated from a smear-ripened cheese.</title>
        <authorList>
            <consortium name="US DOE Joint Genome Institute (JGI-PGF)"/>
            <person name="Walter F."/>
            <person name="Albersmeier A."/>
            <person name="Kalinowski J."/>
            <person name="Ruckert C."/>
        </authorList>
    </citation>
    <scope>NUCLEOTIDE SEQUENCE</scope>
    <source>
        <strain evidence="2">CGMCC 4.3508</strain>
    </source>
</reference>
<proteinExistence type="predicted"/>
<name>A0A917R7J8_9NOCA</name>